<feature type="compositionally biased region" description="Low complexity" evidence="1">
    <location>
        <begin position="340"/>
        <end position="376"/>
    </location>
</feature>
<feature type="compositionally biased region" description="Basic and acidic residues" evidence="1">
    <location>
        <begin position="687"/>
        <end position="700"/>
    </location>
</feature>
<feature type="region of interest" description="Disordered" evidence="1">
    <location>
        <begin position="1580"/>
        <end position="1611"/>
    </location>
</feature>
<proteinExistence type="predicted"/>
<feature type="region of interest" description="Disordered" evidence="1">
    <location>
        <begin position="1031"/>
        <end position="1241"/>
    </location>
</feature>
<feature type="compositionally biased region" description="Polar residues" evidence="1">
    <location>
        <begin position="1006"/>
        <end position="1019"/>
    </location>
</feature>
<feature type="region of interest" description="Disordered" evidence="1">
    <location>
        <begin position="584"/>
        <end position="1019"/>
    </location>
</feature>
<feature type="compositionally biased region" description="Low complexity" evidence="1">
    <location>
        <begin position="1100"/>
        <end position="1119"/>
    </location>
</feature>
<feature type="compositionally biased region" description="Basic residues" evidence="1">
    <location>
        <begin position="1082"/>
        <end position="1094"/>
    </location>
</feature>
<dbReference type="SUPFAM" id="SSF48065">
    <property type="entry name" value="DBL homology domain (DH-domain)"/>
    <property type="match status" value="1"/>
</dbReference>
<feature type="compositionally biased region" description="Low complexity" evidence="1">
    <location>
        <begin position="235"/>
        <end position="248"/>
    </location>
</feature>
<feature type="domain" description="DH" evidence="2">
    <location>
        <begin position="1472"/>
        <end position="1525"/>
    </location>
</feature>
<name>A0A165K499_9BASI</name>
<feature type="compositionally biased region" description="Pro residues" evidence="1">
    <location>
        <begin position="68"/>
        <end position="77"/>
    </location>
</feature>
<evidence type="ECO:0000259" key="2">
    <source>
        <dbReference type="PROSITE" id="PS50010"/>
    </source>
</evidence>
<dbReference type="PANTHER" id="PTHR12673:SF159">
    <property type="entry name" value="LD03170P"/>
    <property type="match status" value="1"/>
</dbReference>
<feature type="region of interest" description="Disordered" evidence="1">
    <location>
        <begin position="311"/>
        <end position="422"/>
    </location>
</feature>
<sequence length="1611" mass="167963">MSHIEGGQQGTMAPRAHPAAAAVAGAGEDTHPVELDALPHRQVNSQAPVRHAASPSSHPDLLRTIDGPTPPRPPRPPLTARLSSASSASSRPPSSSSHTSHSHNLPPSQHTSNSGHAILHCTGTSTPGTTPPTLSPRPTPPLPRGAKQRPGPRPLSSSSTDEFDPVSLLPPQSHSSISTSTTSTTSSASSGPAPDPAPRLPTSVSLPSLPAPQRRRLKKVSPQPPSAWSTSPLPSSQSVPGSASSSTTALSLHALALPIPQRGHSLSPSSTIGASPASRPGSAGGGLNRSSSFGKSVVRLVRTLSWRGIMRSPSGRSLADLNGLNGDGHGDEPPLPPLPATTSPSPVRSHTFPPTTGPAPGLTPGAAAVPAPAPGEAPRRASIDSLASSSTHGQGWGWGSRMSQQRAKPPAPRGEPPGIEDSYRRMVGEEGVGVVLPPRARTMPATVGMTALMDVNADSATMMGHGTMRNAMAGPSRPPAREGGVELEGEDDDEDALYMRSRTSHSPPPAYTPSPRLPSSSSHSSHLHTNHTQGQGQAPSSPSTARSLARRLSRPNLQGLPLPFTTSAQMPAVVAPGAMAALTGQTGRRGGVRGLVMREGSGAGRPRTGGGGGAGFGEQGERPEGSGGGSLRRLRVEGSGAGAEGQGTERGTGHSRSKSASLGKSLPVEWRDARRAEELARAATDARSARSAREAREVREGKRKRTKSLVDGDMPPLAPVPVPVAVASSPSSADRRSLRGLPPGAGPGSRYTQLVEGQGLPRGAIAGPGSRHTQLALPAGAGRGEAPSWVEELLREQAQAQDGGRRVVQEKSEETLRRSALLPGLPGSGAGKTGELQADRSEEALRRRSERGHGRKVSAPPGLEGAAQALSIDTQLVPHEGREGSVRTATSARSGRSGRSVGTAGSGSSLRTERQRANTVGEAPQEQERQEVGQRKKPRKLSIDSQAQTVREATVLPSMAQVVGPTLPAPAPPRKSRFSIPGLAPFPSQAPSVPPLQEAATPPLPGSSSPLKRASISSKSLPDALRRAFSFRSAAPLPHAVEHRERELRGELPPLPPLPAGTKKEKREGKEKEGIGALPAKALRRRSSSIHVKKKSIDNAAAAAAAAAATSAATAGSSSRNGEQPRLRRASTMLPSPTSGIPRTGSPPPPVPDLPSSLISPIKSAKKLFRRPRTISGPKSPSSAGSSLLSPISALSIPSPNTRPPLPTSSRTVPPPVPSLPLPSHLVPRPLPHAPTTASPMVGGRVDLRALAFTGFAARPSTDNGHSYDYSSPSSSTSASPPPSPSLDEHGQDTPRKRPRMMRGTSDLRRWTLADFPDDVSFLRAIGQRAKSDIGHMSEEAVADGDATVEGLHEEDWWVYKDPGEGDAGRALLCVREIVRTEESYRRRLEAMYASAQPLPQAFLSHLPALILASSRLSRRLADDPSAWGAAAALLGCEDEMERALVAWSAVVGDVIWGVSRAKKSKKGWSEDVREVAVMPTQRVPRYVLMYRELLHFTPPSSPSRPLVERALEGALRIATRCDAAQRHEDSALPPSATSTAQGHGMSNGTPVNSPPLSSTSHGSHAYTYSSPVSPILGQGIFTTAPAPSSKKKVRPKSMGPSARPFTLLTA</sequence>
<reference evidence="3 4" key="1">
    <citation type="journal article" date="2016" name="Mol. Biol. Evol.">
        <title>Comparative Genomics of Early-Diverging Mushroom-Forming Fungi Provides Insights into the Origins of Lignocellulose Decay Capabilities.</title>
        <authorList>
            <person name="Nagy L.G."/>
            <person name="Riley R."/>
            <person name="Tritt A."/>
            <person name="Adam C."/>
            <person name="Daum C."/>
            <person name="Floudas D."/>
            <person name="Sun H."/>
            <person name="Yadav J.S."/>
            <person name="Pangilinan J."/>
            <person name="Larsson K.H."/>
            <person name="Matsuura K."/>
            <person name="Barry K."/>
            <person name="Labutti K."/>
            <person name="Kuo R."/>
            <person name="Ohm R.A."/>
            <person name="Bhattacharya S.S."/>
            <person name="Shirouzu T."/>
            <person name="Yoshinaga Y."/>
            <person name="Martin F.M."/>
            <person name="Grigoriev I.V."/>
            <person name="Hibbett D.S."/>
        </authorList>
    </citation>
    <scope>NUCLEOTIDE SEQUENCE [LARGE SCALE GENOMIC DNA]</scope>
    <source>
        <strain evidence="3 4">HHB12733</strain>
    </source>
</reference>
<feature type="region of interest" description="Disordered" evidence="1">
    <location>
        <begin position="261"/>
        <end position="291"/>
    </location>
</feature>
<feature type="compositionally biased region" description="Basic and acidic residues" evidence="1">
    <location>
        <begin position="669"/>
        <end position="680"/>
    </location>
</feature>
<feature type="compositionally biased region" description="Basic residues" evidence="1">
    <location>
        <begin position="1164"/>
        <end position="1173"/>
    </location>
</feature>
<feature type="region of interest" description="Disordered" evidence="1">
    <location>
        <begin position="465"/>
        <end position="564"/>
    </location>
</feature>
<dbReference type="Pfam" id="PF00621">
    <property type="entry name" value="RhoGEF"/>
    <property type="match status" value="1"/>
</dbReference>
<dbReference type="OrthoDB" id="660555at2759"/>
<feature type="compositionally biased region" description="Low complexity" evidence="1">
    <location>
        <begin position="723"/>
        <end position="732"/>
    </location>
</feature>
<dbReference type="InterPro" id="IPR035899">
    <property type="entry name" value="DBL_dom_sf"/>
</dbReference>
<feature type="compositionally biased region" description="Basic and acidic residues" evidence="1">
    <location>
        <begin position="1062"/>
        <end position="1074"/>
    </location>
</feature>
<feature type="compositionally biased region" description="Low complexity" evidence="1">
    <location>
        <begin position="886"/>
        <end position="909"/>
    </location>
</feature>
<feature type="compositionally biased region" description="Low complexity" evidence="1">
    <location>
        <begin position="1154"/>
        <end position="1163"/>
    </location>
</feature>
<feature type="compositionally biased region" description="Low complexity" evidence="1">
    <location>
        <begin position="13"/>
        <end position="27"/>
    </location>
</feature>
<feature type="compositionally biased region" description="Basic and acidic residues" evidence="1">
    <location>
        <begin position="1287"/>
        <end position="1296"/>
    </location>
</feature>
<dbReference type="InterPro" id="IPR051092">
    <property type="entry name" value="FYVE_RhoGEF_PH"/>
</dbReference>
<feature type="compositionally biased region" description="Basic and acidic residues" evidence="1">
    <location>
        <begin position="837"/>
        <end position="847"/>
    </location>
</feature>
<evidence type="ECO:0000313" key="4">
    <source>
        <dbReference type="Proteomes" id="UP000076842"/>
    </source>
</evidence>
<dbReference type="GO" id="GO:0005085">
    <property type="term" value="F:guanyl-nucleotide exchange factor activity"/>
    <property type="evidence" value="ECO:0007669"/>
    <property type="project" value="InterPro"/>
</dbReference>
<dbReference type="InterPro" id="IPR000219">
    <property type="entry name" value="DH_dom"/>
</dbReference>
<dbReference type="Gene3D" id="1.20.900.10">
    <property type="entry name" value="Dbl homology (DH) domain"/>
    <property type="match status" value="1"/>
</dbReference>
<gene>
    <name evidence="3" type="ORF">CALCODRAFT_505428</name>
</gene>
<feature type="compositionally biased region" description="Pro residues" evidence="1">
    <location>
        <begin position="506"/>
        <end position="516"/>
    </location>
</feature>
<evidence type="ECO:0000313" key="3">
    <source>
        <dbReference type="EMBL" id="KZT62656.1"/>
    </source>
</evidence>
<dbReference type="STRING" id="1353952.A0A165K499"/>
<feature type="compositionally biased region" description="Low complexity" evidence="1">
    <location>
        <begin position="173"/>
        <end position="190"/>
    </location>
</feature>
<protein>
    <recommendedName>
        <fullName evidence="2">DH domain-containing protein</fullName>
    </recommendedName>
</protein>
<feature type="compositionally biased region" description="Pro residues" evidence="1">
    <location>
        <begin position="129"/>
        <end position="143"/>
    </location>
</feature>
<feature type="compositionally biased region" description="Polar residues" evidence="1">
    <location>
        <begin position="1536"/>
        <end position="1565"/>
    </location>
</feature>
<feature type="compositionally biased region" description="Basic and acidic residues" evidence="1">
    <location>
        <begin position="28"/>
        <end position="39"/>
    </location>
</feature>
<feature type="region of interest" description="Disordered" evidence="1">
    <location>
        <begin position="1"/>
        <end position="248"/>
    </location>
</feature>
<dbReference type="InParanoid" id="A0A165K499"/>
<feature type="compositionally biased region" description="Gly residues" evidence="1">
    <location>
        <begin position="639"/>
        <end position="650"/>
    </location>
</feature>
<dbReference type="PANTHER" id="PTHR12673">
    <property type="entry name" value="FACIOGENITAL DYSPLASIA PROTEIN"/>
    <property type="match status" value="1"/>
</dbReference>
<feature type="region of interest" description="Disordered" evidence="1">
    <location>
        <begin position="1262"/>
        <end position="1304"/>
    </location>
</feature>
<dbReference type="Proteomes" id="UP000076842">
    <property type="component" value="Unassembled WGS sequence"/>
</dbReference>
<feature type="compositionally biased region" description="Acidic residues" evidence="1">
    <location>
        <begin position="485"/>
        <end position="496"/>
    </location>
</feature>
<feature type="compositionally biased region" description="Gly residues" evidence="1">
    <location>
        <begin position="601"/>
        <end position="618"/>
    </location>
</feature>
<dbReference type="GO" id="GO:0005737">
    <property type="term" value="C:cytoplasm"/>
    <property type="evidence" value="ECO:0007669"/>
    <property type="project" value="TreeGrafter"/>
</dbReference>
<feature type="compositionally biased region" description="Basic and acidic residues" evidence="1">
    <location>
        <begin position="803"/>
        <end position="817"/>
    </location>
</feature>
<evidence type="ECO:0000256" key="1">
    <source>
        <dbReference type="SAM" id="MobiDB-lite"/>
    </source>
</evidence>
<keyword evidence="4" id="KW-1185">Reference proteome</keyword>
<feature type="compositionally biased region" description="Low complexity" evidence="1">
    <location>
        <begin position="78"/>
        <end position="108"/>
    </location>
</feature>
<organism evidence="3 4">
    <name type="scientific">Calocera cornea HHB12733</name>
    <dbReference type="NCBI Taxonomy" id="1353952"/>
    <lineage>
        <taxon>Eukaryota</taxon>
        <taxon>Fungi</taxon>
        <taxon>Dikarya</taxon>
        <taxon>Basidiomycota</taxon>
        <taxon>Agaricomycotina</taxon>
        <taxon>Dacrymycetes</taxon>
        <taxon>Dacrymycetales</taxon>
        <taxon>Dacrymycetaceae</taxon>
        <taxon>Calocera</taxon>
    </lineage>
</organism>
<accession>A0A165K499</accession>
<feature type="region of interest" description="Disordered" evidence="1">
    <location>
        <begin position="1525"/>
        <end position="1565"/>
    </location>
</feature>
<feature type="compositionally biased region" description="Basic and acidic residues" evidence="1">
    <location>
        <begin position="1040"/>
        <end position="1050"/>
    </location>
</feature>
<feature type="compositionally biased region" description="Low complexity" evidence="1">
    <location>
        <begin position="538"/>
        <end position="547"/>
    </location>
</feature>
<feature type="compositionally biased region" description="Pro residues" evidence="1">
    <location>
        <begin position="1201"/>
        <end position="1221"/>
    </location>
</feature>
<dbReference type="EMBL" id="KV423915">
    <property type="protein sequence ID" value="KZT62656.1"/>
    <property type="molecule type" value="Genomic_DNA"/>
</dbReference>
<dbReference type="PROSITE" id="PS50010">
    <property type="entry name" value="DH_2"/>
    <property type="match status" value="1"/>
</dbReference>
<feature type="compositionally biased region" description="Low complexity" evidence="1">
    <location>
        <begin position="1175"/>
        <end position="1200"/>
    </location>
</feature>